<evidence type="ECO:0000313" key="4">
    <source>
        <dbReference type="EMBL" id="OMJ77577.1"/>
    </source>
</evidence>
<dbReference type="InterPro" id="IPR036249">
    <property type="entry name" value="Thioredoxin-like_sf"/>
</dbReference>
<dbReference type="GO" id="GO:0003756">
    <property type="term" value="F:protein disulfide isomerase activity"/>
    <property type="evidence" value="ECO:0007669"/>
    <property type="project" value="TreeGrafter"/>
</dbReference>
<comment type="caution">
    <text evidence="4">The sequence shown here is derived from an EMBL/GenBank/DDBJ whole genome shotgun (WGS) entry which is preliminary data.</text>
</comment>
<protein>
    <recommendedName>
        <fullName evidence="3">Thioredoxin domain-containing protein</fullName>
    </recommendedName>
</protein>
<feature type="domain" description="Thioredoxin" evidence="3">
    <location>
        <begin position="6"/>
        <end position="138"/>
    </location>
</feature>
<keyword evidence="2" id="KW-1133">Transmembrane helix</keyword>
<dbReference type="Proteomes" id="UP000187209">
    <property type="component" value="Unassembled WGS sequence"/>
</dbReference>
<dbReference type="AlphaFoldDB" id="A0A1R2BL80"/>
<dbReference type="Gene3D" id="3.40.30.10">
    <property type="entry name" value="Glutaredoxin"/>
    <property type="match status" value="1"/>
</dbReference>
<proteinExistence type="predicted"/>
<evidence type="ECO:0000256" key="1">
    <source>
        <dbReference type="SAM" id="MobiDB-lite"/>
    </source>
</evidence>
<feature type="transmembrane region" description="Helical" evidence="2">
    <location>
        <begin position="295"/>
        <end position="314"/>
    </location>
</feature>
<evidence type="ECO:0000259" key="3">
    <source>
        <dbReference type="PROSITE" id="PS51352"/>
    </source>
</evidence>
<reference evidence="4 5" key="1">
    <citation type="submission" date="2016-11" db="EMBL/GenBank/DDBJ databases">
        <title>The macronuclear genome of Stentor coeruleus: a giant cell with tiny introns.</title>
        <authorList>
            <person name="Slabodnick M."/>
            <person name="Ruby J.G."/>
            <person name="Reiff S.B."/>
            <person name="Swart E.C."/>
            <person name="Gosai S."/>
            <person name="Prabakaran S."/>
            <person name="Witkowska E."/>
            <person name="Larue G.E."/>
            <person name="Fisher S."/>
            <person name="Freeman R.M."/>
            <person name="Gunawardena J."/>
            <person name="Chu W."/>
            <person name="Stover N.A."/>
            <person name="Gregory B.D."/>
            <person name="Nowacki M."/>
            <person name="Derisi J."/>
            <person name="Roy S.W."/>
            <person name="Marshall W.F."/>
            <person name="Sood P."/>
        </authorList>
    </citation>
    <scope>NUCLEOTIDE SEQUENCE [LARGE SCALE GENOMIC DNA]</scope>
    <source>
        <strain evidence="4">WM001</strain>
    </source>
</reference>
<evidence type="ECO:0000256" key="2">
    <source>
        <dbReference type="SAM" id="Phobius"/>
    </source>
</evidence>
<keyword evidence="2" id="KW-0812">Transmembrane</keyword>
<dbReference type="OrthoDB" id="303696at2759"/>
<dbReference type="InterPro" id="IPR051063">
    <property type="entry name" value="PDI"/>
</dbReference>
<accession>A0A1R2BL80</accession>
<dbReference type="InterPro" id="IPR013766">
    <property type="entry name" value="Thioredoxin_domain"/>
</dbReference>
<gene>
    <name evidence="4" type="ORF">SteCoe_22825</name>
</gene>
<sequence>MIWLLTLIGVSAGDWWENSVTIDLTSNNYKEYIGTHKHIIVEFFAPYCHWCRVMFHEYEELSKHYNSENSPWKRDDIIIARINAQFNDHLTQHYQIFAYPTIAFIPSNSESIKSYFNAPRFKHNFIQWIEDEIKSLKDPDFDINPQQFDESEFQDQPPEDFSHQQPRSTDPEYYESHKSQEPQEDNSSEEYDNQTEEFMHFEMVIEDVSSHTSEKWRGEFNSIQIELSELKKNSQDDHQEILLTLHSFKSTISDQILQLLTKIDQQQQKLIEIDNNVINRNKIDTTQSRFNITHMFIFLTLGGIFGFVLSVYLVKIRHTKDFNKV</sequence>
<dbReference type="GO" id="GO:0006457">
    <property type="term" value="P:protein folding"/>
    <property type="evidence" value="ECO:0007669"/>
    <property type="project" value="TreeGrafter"/>
</dbReference>
<dbReference type="PROSITE" id="PS51352">
    <property type="entry name" value="THIOREDOXIN_2"/>
    <property type="match status" value="1"/>
</dbReference>
<dbReference type="PANTHER" id="PTHR45672">
    <property type="entry name" value="PROTEIN DISULFIDE-ISOMERASE C17H9.14C-RELATED"/>
    <property type="match status" value="1"/>
</dbReference>
<dbReference type="CDD" id="cd02961">
    <property type="entry name" value="PDI_a_family"/>
    <property type="match status" value="1"/>
</dbReference>
<evidence type="ECO:0000313" key="5">
    <source>
        <dbReference type="Proteomes" id="UP000187209"/>
    </source>
</evidence>
<dbReference type="SUPFAM" id="SSF52833">
    <property type="entry name" value="Thioredoxin-like"/>
    <property type="match status" value="1"/>
</dbReference>
<dbReference type="PANTHER" id="PTHR45672:SF11">
    <property type="entry name" value="PROTEIN DISULFIDE-ISOMERASE C17H9.14C"/>
    <property type="match status" value="1"/>
</dbReference>
<dbReference type="Pfam" id="PF00085">
    <property type="entry name" value="Thioredoxin"/>
    <property type="match status" value="1"/>
</dbReference>
<organism evidence="4 5">
    <name type="scientific">Stentor coeruleus</name>
    <dbReference type="NCBI Taxonomy" id="5963"/>
    <lineage>
        <taxon>Eukaryota</taxon>
        <taxon>Sar</taxon>
        <taxon>Alveolata</taxon>
        <taxon>Ciliophora</taxon>
        <taxon>Postciliodesmatophora</taxon>
        <taxon>Heterotrichea</taxon>
        <taxon>Heterotrichida</taxon>
        <taxon>Stentoridae</taxon>
        <taxon>Stentor</taxon>
    </lineage>
</organism>
<dbReference type="GO" id="GO:0005783">
    <property type="term" value="C:endoplasmic reticulum"/>
    <property type="evidence" value="ECO:0007669"/>
    <property type="project" value="TreeGrafter"/>
</dbReference>
<keyword evidence="2" id="KW-0472">Membrane</keyword>
<feature type="region of interest" description="Disordered" evidence="1">
    <location>
        <begin position="139"/>
        <end position="192"/>
    </location>
</feature>
<keyword evidence="5" id="KW-1185">Reference proteome</keyword>
<name>A0A1R2BL80_9CILI</name>
<feature type="compositionally biased region" description="Acidic residues" evidence="1">
    <location>
        <begin position="182"/>
        <end position="192"/>
    </location>
</feature>
<dbReference type="EMBL" id="MPUH01000568">
    <property type="protein sequence ID" value="OMJ77577.1"/>
    <property type="molecule type" value="Genomic_DNA"/>
</dbReference>